<evidence type="ECO:0000313" key="3">
    <source>
        <dbReference type="Proteomes" id="UP000177167"/>
    </source>
</evidence>
<comment type="caution">
    <text evidence="2">The sequence shown here is derived from an EMBL/GenBank/DDBJ whole genome shotgun (WGS) entry which is preliminary data.</text>
</comment>
<organism evidence="2 3">
    <name type="scientific">Candidatus Yanofskybacteria bacterium RIFCSPHIGHO2_02_FULL_41_11</name>
    <dbReference type="NCBI Taxonomy" id="1802675"/>
    <lineage>
        <taxon>Bacteria</taxon>
        <taxon>Candidatus Yanofskyibacteriota</taxon>
    </lineage>
</organism>
<evidence type="ECO:0000256" key="1">
    <source>
        <dbReference type="SAM" id="MobiDB-lite"/>
    </source>
</evidence>
<evidence type="ECO:0000313" key="2">
    <source>
        <dbReference type="EMBL" id="OGN09714.1"/>
    </source>
</evidence>
<feature type="region of interest" description="Disordered" evidence="1">
    <location>
        <begin position="59"/>
        <end position="82"/>
    </location>
</feature>
<dbReference type="AlphaFoldDB" id="A0A1F8F971"/>
<gene>
    <name evidence="2" type="ORF">A3J46_02650</name>
</gene>
<protein>
    <submittedName>
        <fullName evidence="2">Uncharacterized protein</fullName>
    </submittedName>
</protein>
<proteinExistence type="predicted"/>
<name>A0A1F8F971_9BACT</name>
<sequence length="82" mass="9414">MREWIKSSSEAEIQAKCQNYHELKRSVEKIGTNRLLLNRKVQMDFSEPWGFVALRKAQSGDVEGRSPEATSPENLTCLEWSS</sequence>
<dbReference type="EMBL" id="MGJP01000028">
    <property type="protein sequence ID" value="OGN09714.1"/>
    <property type="molecule type" value="Genomic_DNA"/>
</dbReference>
<accession>A0A1F8F971</accession>
<dbReference type="Proteomes" id="UP000177167">
    <property type="component" value="Unassembled WGS sequence"/>
</dbReference>
<feature type="compositionally biased region" description="Polar residues" evidence="1">
    <location>
        <begin position="68"/>
        <end position="82"/>
    </location>
</feature>
<reference evidence="2 3" key="1">
    <citation type="journal article" date="2016" name="Nat. Commun.">
        <title>Thousands of microbial genomes shed light on interconnected biogeochemical processes in an aquifer system.</title>
        <authorList>
            <person name="Anantharaman K."/>
            <person name="Brown C.T."/>
            <person name="Hug L.A."/>
            <person name="Sharon I."/>
            <person name="Castelle C.J."/>
            <person name="Probst A.J."/>
            <person name="Thomas B.C."/>
            <person name="Singh A."/>
            <person name="Wilkins M.J."/>
            <person name="Karaoz U."/>
            <person name="Brodie E.L."/>
            <person name="Williams K.H."/>
            <person name="Hubbard S.S."/>
            <person name="Banfield J.F."/>
        </authorList>
    </citation>
    <scope>NUCLEOTIDE SEQUENCE [LARGE SCALE GENOMIC DNA]</scope>
</reference>